<reference evidence="2 3" key="1">
    <citation type="submission" date="2018-12" db="EMBL/GenBank/DDBJ databases">
        <authorList>
            <consortium name="Pathogen Informatics"/>
        </authorList>
    </citation>
    <scope>NUCLEOTIDE SEQUENCE [LARGE SCALE GENOMIC DNA]</scope>
    <source>
        <strain evidence="2 3">NCTC10783</strain>
    </source>
</reference>
<feature type="region of interest" description="Disordered" evidence="1">
    <location>
        <begin position="112"/>
        <end position="150"/>
    </location>
</feature>
<feature type="compositionally biased region" description="Pro residues" evidence="1">
    <location>
        <begin position="116"/>
        <end position="125"/>
    </location>
</feature>
<sequence length="263" mass="28315">MINIPGQLAIRTINGRNGEFNVGKLSTSIGEFVIKDALLDQHIEGKYRGDFAITEIRPSYYTTGGRLVVEIRAKLDSMTLDDVDNLSDEEAERLSGNEVDPLDEVPAIQQPTAAPAAPPKSPQKPKPLRPAATGDDTPFGMDPPAPANQAATLDTDADAELFGTVWPLGEIVKLDTTVDRKRLRQQCVRLGELGYELDFKQQVWTRKACPLHVGANAGVNQSLDDDYERRTAARSATTTCSTHQAISAMAVSAAAIGVALSTS</sequence>
<evidence type="ECO:0000313" key="3">
    <source>
        <dbReference type="Proteomes" id="UP000278078"/>
    </source>
</evidence>
<evidence type="ECO:0000256" key="1">
    <source>
        <dbReference type="SAM" id="MobiDB-lite"/>
    </source>
</evidence>
<dbReference type="Proteomes" id="UP000278078">
    <property type="component" value="Chromosome"/>
</dbReference>
<dbReference type="InterPro" id="IPR021693">
    <property type="entry name" value="DUF3275"/>
</dbReference>
<dbReference type="AlphaFoldDB" id="A0A3S4MRU6"/>
<organism evidence="2 3">
    <name type="scientific">Pseudomonas fluorescens</name>
    <dbReference type="NCBI Taxonomy" id="294"/>
    <lineage>
        <taxon>Bacteria</taxon>
        <taxon>Pseudomonadati</taxon>
        <taxon>Pseudomonadota</taxon>
        <taxon>Gammaproteobacteria</taxon>
        <taxon>Pseudomonadales</taxon>
        <taxon>Pseudomonadaceae</taxon>
        <taxon>Pseudomonas</taxon>
    </lineage>
</organism>
<dbReference type="Pfam" id="PF11679">
    <property type="entry name" value="DUF3275"/>
    <property type="match status" value="1"/>
</dbReference>
<name>A0A3S4MRU6_PSEFL</name>
<dbReference type="EMBL" id="LR134300">
    <property type="protein sequence ID" value="VEE47424.1"/>
    <property type="molecule type" value="Genomic_DNA"/>
</dbReference>
<accession>A0A3S4MRU6</accession>
<proteinExistence type="predicted"/>
<evidence type="ECO:0000313" key="2">
    <source>
        <dbReference type="EMBL" id="VEE47424.1"/>
    </source>
</evidence>
<gene>
    <name evidence="2" type="ORF">NCTC10783_03309</name>
</gene>
<protein>
    <submittedName>
        <fullName evidence="2">Protein of uncharacterized function (DUF3275)</fullName>
    </submittedName>
</protein>